<proteinExistence type="predicted"/>
<dbReference type="Proteomes" id="UP000000763">
    <property type="component" value="Chromosome 10"/>
</dbReference>
<evidence type="ECO:0000313" key="3">
    <source>
        <dbReference type="Proteomes" id="UP000000763"/>
    </source>
</evidence>
<reference evidence="3" key="2">
    <citation type="journal article" date="2008" name="Nucleic Acids Res.">
        <title>The rice annotation project database (RAP-DB): 2008 update.</title>
        <authorList>
            <consortium name="The rice annotation project (RAP)"/>
        </authorList>
    </citation>
    <scope>GENOME REANNOTATION</scope>
    <source>
        <strain evidence="3">cv. Nipponbare</strain>
    </source>
</reference>
<accession>Q9FWG9</accession>
<evidence type="ECO:0000256" key="1">
    <source>
        <dbReference type="SAM" id="MobiDB-lite"/>
    </source>
</evidence>
<gene>
    <name evidence="2" type="primary">OSJNBa0055P24.14</name>
</gene>
<dbReference type="EMBL" id="AC037425">
    <property type="protein sequence ID" value="AAG13583.1"/>
    <property type="molecule type" value="Genomic_DNA"/>
</dbReference>
<reference evidence="3" key="1">
    <citation type="journal article" date="2005" name="Nature">
        <title>The map-based sequence of the rice genome.</title>
        <authorList>
            <consortium name="International rice genome sequencing project (IRGSP)"/>
            <person name="Matsumoto T."/>
            <person name="Wu J."/>
            <person name="Kanamori H."/>
            <person name="Katayose Y."/>
            <person name="Fujisawa M."/>
            <person name="Namiki N."/>
            <person name="Mizuno H."/>
            <person name="Yamamoto K."/>
            <person name="Antonio B.A."/>
            <person name="Baba T."/>
            <person name="Sakata K."/>
            <person name="Nagamura Y."/>
            <person name="Aoki H."/>
            <person name="Arikawa K."/>
            <person name="Arita K."/>
            <person name="Bito T."/>
            <person name="Chiden Y."/>
            <person name="Fujitsuka N."/>
            <person name="Fukunaka R."/>
            <person name="Hamada M."/>
            <person name="Harada C."/>
            <person name="Hayashi A."/>
            <person name="Hijishita S."/>
            <person name="Honda M."/>
            <person name="Hosokawa S."/>
            <person name="Ichikawa Y."/>
            <person name="Idonuma A."/>
            <person name="Iijima M."/>
            <person name="Ikeda M."/>
            <person name="Ikeno M."/>
            <person name="Ito K."/>
            <person name="Ito S."/>
            <person name="Ito T."/>
            <person name="Ito Y."/>
            <person name="Ito Y."/>
            <person name="Iwabuchi A."/>
            <person name="Kamiya K."/>
            <person name="Karasawa W."/>
            <person name="Kurita K."/>
            <person name="Katagiri S."/>
            <person name="Kikuta A."/>
            <person name="Kobayashi H."/>
            <person name="Kobayashi N."/>
            <person name="Machita K."/>
            <person name="Maehara T."/>
            <person name="Masukawa M."/>
            <person name="Mizubayashi T."/>
            <person name="Mukai Y."/>
            <person name="Nagasaki H."/>
            <person name="Nagata Y."/>
            <person name="Naito S."/>
            <person name="Nakashima M."/>
            <person name="Nakama Y."/>
            <person name="Nakamichi Y."/>
            <person name="Nakamura M."/>
            <person name="Meguro A."/>
            <person name="Negishi M."/>
            <person name="Ohta I."/>
            <person name="Ohta T."/>
            <person name="Okamoto M."/>
            <person name="Ono N."/>
            <person name="Saji S."/>
            <person name="Sakaguchi M."/>
            <person name="Sakai K."/>
            <person name="Shibata M."/>
            <person name="Shimokawa T."/>
            <person name="Song J."/>
            <person name="Takazaki Y."/>
            <person name="Terasawa K."/>
            <person name="Tsugane M."/>
            <person name="Tsuji K."/>
            <person name="Ueda S."/>
            <person name="Waki K."/>
            <person name="Yamagata H."/>
            <person name="Yamamoto M."/>
            <person name="Yamamoto S."/>
            <person name="Yamane H."/>
            <person name="Yoshiki S."/>
            <person name="Yoshihara R."/>
            <person name="Yukawa K."/>
            <person name="Zhong H."/>
            <person name="Yano M."/>
            <person name="Yuan Q."/>
            <person name="Ouyang S."/>
            <person name="Liu J."/>
            <person name="Jones K.M."/>
            <person name="Gansberger K."/>
            <person name="Moffat K."/>
            <person name="Hill J."/>
            <person name="Bera J."/>
            <person name="Fadrosh D."/>
            <person name="Jin S."/>
            <person name="Johri S."/>
            <person name="Kim M."/>
            <person name="Overton L."/>
            <person name="Reardon M."/>
            <person name="Tsitrin T."/>
            <person name="Vuong H."/>
            <person name="Weaver B."/>
            <person name="Ciecko A."/>
            <person name="Tallon L."/>
            <person name="Jackson J."/>
            <person name="Pai G."/>
            <person name="Aken S.V."/>
            <person name="Utterback T."/>
            <person name="Reidmuller S."/>
            <person name="Feldblyum T."/>
            <person name="Hsiao J."/>
            <person name="Zismann V."/>
            <person name="Iobst S."/>
            <person name="de Vazeille A.R."/>
            <person name="Buell C.R."/>
            <person name="Ying K."/>
            <person name="Li Y."/>
            <person name="Lu T."/>
            <person name="Huang Y."/>
            <person name="Zhao Q."/>
            <person name="Feng Q."/>
            <person name="Zhang L."/>
            <person name="Zhu J."/>
            <person name="Weng Q."/>
            <person name="Mu J."/>
            <person name="Lu Y."/>
            <person name="Fan D."/>
            <person name="Liu Y."/>
            <person name="Guan J."/>
            <person name="Zhang Y."/>
            <person name="Yu S."/>
            <person name="Liu X."/>
            <person name="Zhang Y."/>
            <person name="Hong G."/>
            <person name="Han B."/>
            <person name="Choisne N."/>
            <person name="Demange N."/>
            <person name="Orjeda G."/>
            <person name="Samain S."/>
            <person name="Cattolico L."/>
            <person name="Pelletier E."/>
            <person name="Couloux A."/>
            <person name="Segurens B."/>
            <person name="Wincker P."/>
            <person name="D'Hont A."/>
            <person name="Scarpelli C."/>
            <person name="Weissenbach J."/>
            <person name="Salanoubat M."/>
            <person name="Quetier F."/>
            <person name="Yu Y."/>
            <person name="Kim H.R."/>
            <person name="Rambo T."/>
            <person name="Currie J."/>
            <person name="Collura K."/>
            <person name="Luo M."/>
            <person name="Yang T."/>
            <person name="Ammiraju J.S.S."/>
            <person name="Engler F."/>
            <person name="Soderlund C."/>
            <person name="Wing R.A."/>
            <person name="Palmer L.E."/>
            <person name="de la Bastide M."/>
            <person name="Spiegel L."/>
            <person name="Nascimento L."/>
            <person name="Zutavern T."/>
            <person name="O'Shaughnessy A."/>
            <person name="Dike S."/>
            <person name="Dedhia N."/>
            <person name="Preston R."/>
            <person name="Balija V."/>
            <person name="McCombie W.R."/>
            <person name="Chow T."/>
            <person name="Chen H."/>
            <person name="Chung M."/>
            <person name="Chen C."/>
            <person name="Shaw J."/>
            <person name="Wu H."/>
            <person name="Hsiao K."/>
            <person name="Chao Y."/>
            <person name="Chu M."/>
            <person name="Cheng C."/>
            <person name="Hour A."/>
            <person name="Lee P."/>
            <person name="Lin S."/>
            <person name="Lin Y."/>
            <person name="Liou J."/>
            <person name="Liu S."/>
            <person name="Hsing Y."/>
            <person name="Raghuvanshi S."/>
            <person name="Mohanty A."/>
            <person name="Bharti A.K."/>
            <person name="Gaur A."/>
            <person name="Gupta V."/>
            <person name="Kumar D."/>
            <person name="Ravi V."/>
            <person name="Vij S."/>
            <person name="Kapur A."/>
            <person name="Khurana P."/>
            <person name="Khurana P."/>
            <person name="Khurana J.P."/>
            <person name="Tyagi A.K."/>
            <person name="Gaikwad K."/>
            <person name="Singh A."/>
            <person name="Dalal V."/>
            <person name="Srivastava S."/>
            <person name="Dixit A."/>
            <person name="Pal A.K."/>
            <person name="Ghazi I.A."/>
            <person name="Yadav M."/>
            <person name="Pandit A."/>
            <person name="Bhargava A."/>
            <person name="Sureshbabu K."/>
            <person name="Batra K."/>
            <person name="Sharma T.R."/>
            <person name="Mohapatra T."/>
            <person name="Singh N.K."/>
            <person name="Messing J."/>
            <person name="Nelson A.B."/>
            <person name="Fuks G."/>
            <person name="Kavchok S."/>
            <person name="Keizer G."/>
            <person name="Linton E."/>
            <person name="Llaca V."/>
            <person name="Song R."/>
            <person name="Tanyolac B."/>
            <person name="Young S."/>
            <person name="Ho-Il K."/>
            <person name="Hahn J.H."/>
            <person name="Sangsakoo G."/>
            <person name="Vanavichit A."/>
            <person name="de Mattos Luiz.A.T."/>
            <person name="Zimmer P.D."/>
            <person name="Malone G."/>
            <person name="Dellagostin O."/>
            <person name="de Oliveira A.C."/>
            <person name="Bevan M."/>
            <person name="Bancroft I."/>
            <person name="Minx P."/>
            <person name="Cordum H."/>
            <person name="Wilson R."/>
            <person name="Cheng Z."/>
            <person name="Jin W."/>
            <person name="Jiang J."/>
            <person name="Leong S.A."/>
            <person name="Iwama H."/>
            <person name="Gojobori T."/>
            <person name="Itoh T."/>
            <person name="Niimura Y."/>
            <person name="Fujii Y."/>
            <person name="Habara T."/>
            <person name="Sakai H."/>
            <person name="Sato Y."/>
            <person name="Wilson G."/>
            <person name="Kumar K."/>
            <person name="McCouch S."/>
            <person name="Juretic N."/>
            <person name="Hoen D."/>
            <person name="Wright S."/>
            <person name="Bruskiewich R."/>
            <person name="Bureau T."/>
            <person name="Miyao A."/>
            <person name="Hirochika H."/>
            <person name="Nishikawa T."/>
            <person name="Kadowaki K."/>
            <person name="Sugiura M."/>
            <person name="Burr B."/>
            <person name="Sasaki T."/>
        </authorList>
    </citation>
    <scope>NUCLEOTIDE SEQUENCE [LARGE SCALE GENOMIC DNA]</scope>
    <source>
        <strain evidence="3">cv. Nipponbare</strain>
    </source>
</reference>
<dbReference type="AlphaFoldDB" id="Q9FWG9"/>
<name>Q9FWG9_ORYSJ</name>
<sequence length="132" mass="13557">MEQGRINTLGTSGSDGHIGASGTSGGDDATKSSDGWHDGSTCYKQLGQQVGMAMKALPRNGNAMGRGLCSAGGTVGGVAAAAAGVGFHTHLGSKVLMGNWSDWTRVACRKGAQTACSRREEECPLRCLIEEK</sequence>
<feature type="region of interest" description="Disordered" evidence="1">
    <location>
        <begin position="1"/>
        <end position="35"/>
    </location>
</feature>
<organism evidence="2 3">
    <name type="scientific">Oryza sativa subsp. japonica</name>
    <name type="common">Rice</name>
    <dbReference type="NCBI Taxonomy" id="39947"/>
    <lineage>
        <taxon>Eukaryota</taxon>
        <taxon>Viridiplantae</taxon>
        <taxon>Streptophyta</taxon>
        <taxon>Embryophyta</taxon>
        <taxon>Tracheophyta</taxon>
        <taxon>Spermatophyta</taxon>
        <taxon>Magnoliopsida</taxon>
        <taxon>Liliopsida</taxon>
        <taxon>Poales</taxon>
        <taxon>Poaceae</taxon>
        <taxon>BOP clade</taxon>
        <taxon>Oryzoideae</taxon>
        <taxon>Oryzeae</taxon>
        <taxon>Oryzinae</taxon>
        <taxon>Oryza</taxon>
        <taxon>Oryza sativa</taxon>
    </lineage>
</organism>
<protein>
    <submittedName>
        <fullName evidence="2">Uncharacterized protein</fullName>
    </submittedName>
</protein>
<feature type="compositionally biased region" description="Polar residues" evidence="1">
    <location>
        <begin position="1"/>
        <end position="14"/>
    </location>
</feature>
<evidence type="ECO:0000313" key="2">
    <source>
        <dbReference type="EMBL" id="AAG13583.1"/>
    </source>
</evidence>